<dbReference type="GeneID" id="114651653"/>
<dbReference type="InterPro" id="IPR051051">
    <property type="entry name" value="E3_ubiq-ligase_TRIM/RNF"/>
</dbReference>
<protein>
    <submittedName>
        <fullName evidence="11">E3 ubiquitin/ISG15 ligase TRIM25-like</fullName>
    </submittedName>
</protein>
<dbReference type="GeneTree" id="ENSGT01030000234583"/>
<keyword evidence="5" id="KW-0391">Immunity</keyword>
<dbReference type="Pfam" id="PF00643">
    <property type="entry name" value="zf-B_box"/>
    <property type="match status" value="1"/>
</dbReference>
<dbReference type="PROSITE" id="PS00518">
    <property type="entry name" value="ZF_RING_1"/>
    <property type="match status" value="1"/>
</dbReference>
<dbReference type="Pfam" id="PF00622">
    <property type="entry name" value="SPRY"/>
    <property type="match status" value="1"/>
</dbReference>
<reference evidence="11" key="3">
    <citation type="submission" date="2025-09" db="UniProtKB">
        <authorList>
            <consortium name="Ensembl"/>
        </authorList>
    </citation>
    <scope>IDENTIFICATION</scope>
</reference>
<keyword evidence="4" id="KW-0862">Zinc</keyword>
<dbReference type="PANTHER" id="PTHR25465">
    <property type="entry name" value="B-BOX DOMAIN CONTAINING"/>
    <property type="match status" value="1"/>
</dbReference>
<feature type="domain" description="RING-type" evidence="8">
    <location>
        <begin position="16"/>
        <end position="56"/>
    </location>
</feature>
<keyword evidence="1" id="KW-0399">Innate immunity</keyword>
<keyword evidence="2" id="KW-0479">Metal-binding</keyword>
<dbReference type="InterPro" id="IPR001841">
    <property type="entry name" value="Znf_RING"/>
</dbReference>
<dbReference type="GO" id="GO:0008270">
    <property type="term" value="F:zinc ion binding"/>
    <property type="evidence" value="ECO:0007669"/>
    <property type="project" value="UniProtKB-KW"/>
</dbReference>
<dbReference type="SUPFAM" id="SSF49899">
    <property type="entry name" value="Concanavalin A-like lectins/glucanases"/>
    <property type="match status" value="1"/>
</dbReference>
<dbReference type="RefSeq" id="XP_028657321.1">
    <property type="nucleotide sequence ID" value="XM_028801488.2"/>
</dbReference>
<dbReference type="SMART" id="SM00589">
    <property type="entry name" value="PRY"/>
    <property type="match status" value="1"/>
</dbReference>
<evidence type="ECO:0000256" key="4">
    <source>
        <dbReference type="ARBA" id="ARBA00022833"/>
    </source>
</evidence>
<dbReference type="AlphaFoldDB" id="A0A8C4X5A7"/>
<evidence type="ECO:0000256" key="6">
    <source>
        <dbReference type="PROSITE-ProRule" id="PRU00024"/>
    </source>
</evidence>
<dbReference type="InterPro" id="IPR043136">
    <property type="entry name" value="B30.2/SPRY_sf"/>
</dbReference>
<dbReference type="InterPro" id="IPR003877">
    <property type="entry name" value="SPRY_dom"/>
</dbReference>
<feature type="coiled-coil region" evidence="7">
    <location>
        <begin position="177"/>
        <end position="230"/>
    </location>
</feature>
<evidence type="ECO:0000259" key="10">
    <source>
        <dbReference type="PROSITE" id="PS50188"/>
    </source>
</evidence>
<dbReference type="InterPro" id="IPR013083">
    <property type="entry name" value="Znf_RING/FYVE/PHD"/>
</dbReference>
<keyword evidence="3 6" id="KW-0863">Zinc-finger</keyword>
<dbReference type="GO" id="GO:0045087">
    <property type="term" value="P:innate immune response"/>
    <property type="evidence" value="ECO:0007669"/>
    <property type="project" value="UniProtKB-KW"/>
</dbReference>
<evidence type="ECO:0000256" key="7">
    <source>
        <dbReference type="SAM" id="Coils"/>
    </source>
</evidence>
<dbReference type="Gene3D" id="3.30.40.10">
    <property type="entry name" value="Zinc/RING finger domain, C3HC4 (zinc finger)"/>
    <property type="match status" value="1"/>
</dbReference>
<evidence type="ECO:0000256" key="1">
    <source>
        <dbReference type="ARBA" id="ARBA00022588"/>
    </source>
</evidence>
<dbReference type="InterPro" id="IPR003879">
    <property type="entry name" value="Butyrophylin_SPRY"/>
</dbReference>
<dbReference type="SMART" id="SM00336">
    <property type="entry name" value="BBOX"/>
    <property type="match status" value="1"/>
</dbReference>
<dbReference type="InterPro" id="IPR006574">
    <property type="entry name" value="PRY"/>
</dbReference>
<dbReference type="PRINTS" id="PR01407">
    <property type="entry name" value="BUTYPHLNCDUF"/>
</dbReference>
<organism evidence="11 12">
    <name type="scientific">Erpetoichthys calabaricus</name>
    <name type="common">Rope fish</name>
    <name type="synonym">Calamoichthys calabaricus</name>
    <dbReference type="NCBI Taxonomy" id="27687"/>
    <lineage>
        <taxon>Eukaryota</taxon>
        <taxon>Metazoa</taxon>
        <taxon>Chordata</taxon>
        <taxon>Craniata</taxon>
        <taxon>Vertebrata</taxon>
        <taxon>Euteleostomi</taxon>
        <taxon>Actinopterygii</taxon>
        <taxon>Polypteriformes</taxon>
        <taxon>Polypteridae</taxon>
        <taxon>Erpetoichthys</taxon>
    </lineage>
</organism>
<gene>
    <name evidence="11" type="primary">LOC114651653</name>
</gene>
<dbReference type="PROSITE" id="PS50188">
    <property type="entry name" value="B302_SPRY"/>
    <property type="match status" value="1"/>
</dbReference>
<dbReference type="Gene3D" id="3.30.160.60">
    <property type="entry name" value="Classic Zinc Finger"/>
    <property type="match status" value="1"/>
</dbReference>
<dbReference type="InterPro" id="IPR027370">
    <property type="entry name" value="Znf-RING_euk"/>
</dbReference>
<dbReference type="PROSITE" id="PS50089">
    <property type="entry name" value="ZF_RING_2"/>
    <property type="match status" value="1"/>
</dbReference>
<name>A0A8C4X5A7_ERPCA</name>
<evidence type="ECO:0000259" key="8">
    <source>
        <dbReference type="PROSITE" id="PS50089"/>
    </source>
</evidence>
<evidence type="ECO:0000256" key="5">
    <source>
        <dbReference type="ARBA" id="ARBA00022859"/>
    </source>
</evidence>
<proteinExistence type="predicted"/>
<dbReference type="InterPro" id="IPR017907">
    <property type="entry name" value="Znf_RING_CS"/>
</dbReference>
<evidence type="ECO:0000313" key="11">
    <source>
        <dbReference type="Ensembl" id="ENSECRP00000006557.1"/>
    </source>
</evidence>
<evidence type="ECO:0000259" key="9">
    <source>
        <dbReference type="PROSITE" id="PS50119"/>
    </source>
</evidence>
<evidence type="ECO:0000256" key="2">
    <source>
        <dbReference type="ARBA" id="ARBA00022723"/>
    </source>
</evidence>
<dbReference type="InterPro" id="IPR000315">
    <property type="entry name" value="Znf_B-box"/>
</dbReference>
<feature type="domain" description="B30.2/SPRY" evidence="10">
    <location>
        <begin position="292"/>
        <end position="488"/>
    </location>
</feature>
<reference evidence="11" key="2">
    <citation type="submission" date="2025-08" db="UniProtKB">
        <authorList>
            <consortium name="Ensembl"/>
        </authorList>
    </citation>
    <scope>IDENTIFICATION</scope>
</reference>
<sequence length="488" mass="55639">MDVPTQNSHLEDELSCSICLELFSRPLELPCGHNFCAVCLDRSLAVQRPPYRCPECGWESTEKPVGRNNFKLRSIVERYGISFTQCAEGSRRNCTEHEDPLKLYCEECKSCICAVCAVAGIHNGHSMVPFSKADAQVQCKLAENLEIINSKVEMCNSYLQQFQEDEGDVRKYFEAVRQKKRNCVDKLQQLLEDFKEQIEACVIAEEEVTLRKINAKLRNYGRQKEELTAIQESIKNNMAEKDHFLSIQNFLSLEERIAGAIQEDPPILPGTPIKGKTPVQLCDKHFEHFKAETEKLYQILQNLKLKWQGCPYLTFDPNTSSPKLLLLDNNKTVEGTKQNNSYSDHPMRFDFHPQVLCIQSFSSGCNAWEVEVLEAGNWAIGVATKKMPLKGWDNCSLLGYNADSWCLYNVFGKLAVWHNNQRKTPVQIHPVHRIRVLLDLDAGVLSFYHASSTLELLYTFNEKFTVSLLPCFWLGAGTKLALRQVTNI</sequence>
<dbReference type="OrthoDB" id="6270329at2759"/>
<dbReference type="SMART" id="SM00449">
    <property type="entry name" value="SPRY"/>
    <property type="match status" value="1"/>
</dbReference>
<dbReference type="PROSITE" id="PS50119">
    <property type="entry name" value="ZF_BBOX"/>
    <property type="match status" value="1"/>
</dbReference>
<dbReference type="SMART" id="SM00184">
    <property type="entry name" value="RING"/>
    <property type="match status" value="1"/>
</dbReference>
<reference evidence="11" key="1">
    <citation type="submission" date="2021-06" db="EMBL/GenBank/DDBJ databases">
        <authorList>
            <consortium name="Wellcome Sanger Institute Data Sharing"/>
        </authorList>
    </citation>
    <scope>NUCLEOTIDE SEQUENCE [LARGE SCALE GENOMIC DNA]</scope>
</reference>
<dbReference type="Pfam" id="PF13445">
    <property type="entry name" value="zf-RING_UBOX"/>
    <property type="match status" value="1"/>
</dbReference>
<keyword evidence="12" id="KW-1185">Reference proteome</keyword>
<dbReference type="Proteomes" id="UP000694620">
    <property type="component" value="Chromosome 5"/>
</dbReference>
<keyword evidence="7" id="KW-0175">Coiled coil</keyword>
<accession>A0A8C4X5A7</accession>
<dbReference type="SUPFAM" id="SSF57850">
    <property type="entry name" value="RING/U-box"/>
    <property type="match status" value="1"/>
</dbReference>
<dbReference type="Ensembl" id="ENSECRT00000006664.1">
    <property type="protein sequence ID" value="ENSECRP00000006557.1"/>
    <property type="gene ID" value="ENSECRG00000004376.1"/>
</dbReference>
<dbReference type="PANTHER" id="PTHR25465:SF14">
    <property type="entry name" value="E3 UBIQUITIN-PROTEIN LIGASE TRIM65"/>
    <property type="match status" value="1"/>
</dbReference>
<feature type="domain" description="B box-type" evidence="9">
    <location>
        <begin position="89"/>
        <end position="130"/>
    </location>
</feature>
<dbReference type="InterPro" id="IPR001870">
    <property type="entry name" value="B30.2/SPRY"/>
</dbReference>
<dbReference type="InterPro" id="IPR013320">
    <property type="entry name" value="ConA-like_dom_sf"/>
</dbReference>
<evidence type="ECO:0000256" key="3">
    <source>
        <dbReference type="ARBA" id="ARBA00022771"/>
    </source>
</evidence>
<dbReference type="Pfam" id="PF13765">
    <property type="entry name" value="PRY"/>
    <property type="match status" value="1"/>
</dbReference>
<dbReference type="Gene3D" id="2.60.120.920">
    <property type="match status" value="1"/>
</dbReference>
<evidence type="ECO:0000313" key="12">
    <source>
        <dbReference type="Proteomes" id="UP000694620"/>
    </source>
</evidence>
<dbReference type="SUPFAM" id="SSF57845">
    <property type="entry name" value="B-box zinc-binding domain"/>
    <property type="match status" value="1"/>
</dbReference>
<dbReference type="GO" id="GO:0005737">
    <property type="term" value="C:cytoplasm"/>
    <property type="evidence" value="ECO:0007669"/>
    <property type="project" value="UniProtKB-ARBA"/>
</dbReference>